<gene>
    <name evidence="2" type="ORF">PGLA2088_LOCUS42237</name>
</gene>
<evidence type="ECO:0000256" key="1">
    <source>
        <dbReference type="SAM" id="SignalP"/>
    </source>
</evidence>
<proteinExistence type="predicted"/>
<dbReference type="AlphaFoldDB" id="A0A813L900"/>
<feature type="signal peptide" evidence="1">
    <location>
        <begin position="1"/>
        <end position="25"/>
    </location>
</feature>
<evidence type="ECO:0000313" key="3">
    <source>
        <dbReference type="Proteomes" id="UP000626109"/>
    </source>
</evidence>
<comment type="caution">
    <text evidence="2">The sequence shown here is derived from an EMBL/GenBank/DDBJ whole genome shotgun (WGS) entry which is preliminary data.</text>
</comment>
<name>A0A813L900_POLGL</name>
<accession>A0A813L900</accession>
<dbReference type="EMBL" id="CAJNNW010034210">
    <property type="protein sequence ID" value="CAE8721966.1"/>
    <property type="molecule type" value="Genomic_DNA"/>
</dbReference>
<dbReference type="Proteomes" id="UP000626109">
    <property type="component" value="Unassembled WGS sequence"/>
</dbReference>
<dbReference type="InterPro" id="IPR029044">
    <property type="entry name" value="Nucleotide-diphossugar_trans"/>
</dbReference>
<feature type="chain" id="PRO_5032339450" evidence="1">
    <location>
        <begin position="26"/>
        <end position="134"/>
    </location>
</feature>
<evidence type="ECO:0000313" key="2">
    <source>
        <dbReference type="EMBL" id="CAE8721966.1"/>
    </source>
</evidence>
<protein>
    <submittedName>
        <fullName evidence="2">Uncharacterized protein</fullName>
    </submittedName>
</protein>
<organism evidence="2 3">
    <name type="scientific">Polarella glacialis</name>
    <name type="common">Dinoflagellate</name>
    <dbReference type="NCBI Taxonomy" id="89957"/>
    <lineage>
        <taxon>Eukaryota</taxon>
        <taxon>Sar</taxon>
        <taxon>Alveolata</taxon>
        <taxon>Dinophyceae</taxon>
        <taxon>Suessiales</taxon>
        <taxon>Suessiaceae</taxon>
        <taxon>Polarella</taxon>
    </lineage>
</organism>
<dbReference type="Gene3D" id="3.90.550.10">
    <property type="entry name" value="Spore Coat Polysaccharide Biosynthesis Protein SpsA, Chain A"/>
    <property type="match status" value="1"/>
</dbReference>
<keyword evidence="1" id="KW-0732">Signal</keyword>
<sequence>MSFFYFAGVMLLVAVALADAGQCSAALVNPRRGDVFLQRNANRFGILPQAEPGKRNIALVTLADKRFQQEFAMQLMSIRCYAKRHNYQVKLLEGNEYDQYSPIYNLFFRKHCTIAKWMESQPANLVVAVLDLML</sequence>
<reference evidence="2" key="1">
    <citation type="submission" date="2021-02" db="EMBL/GenBank/DDBJ databases">
        <authorList>
            <person name="Dougan E. K."/>
            <person name="Rhodes N."/>
            <person name="Thang M."/>
            <person name="Chan C."/>
        </authorList>
    </citation>
    <scope>NUCLEOTIDE SEQUENCE</scope>
</reference>